<keyword evidence="2" id="KW-1185">Reference proteome</keyword>
<gene>
    <name evidence="1" type="ORF">LTR37_020480</name>
</gene>
<organism evidence="1 2">
    <name type="scientific">Vermiconidia calcicola</name>
    <dbReference type="NCBI Taxonomy" id="1690605"/>
    <lineage>
        <taxon>Eukaryota</taxon>
        <taxon>Fungi</taxon>
        <taxon>Dikarya</taxon>
        <taxon>Ascomycota</taxon>
        <taxon>Pezizomycotina</taxon>
        <taxon>Dothideomycetes</taxon>
        <taxon>Dothideomycetidae</taxon>
        <taxon>Mycosphaerellales</taxon>
        <taxon>Extremaceae</taxon>
        <taxon>Vermiconidia</taxon>
    </lineage>
</organism>
<evidence type="ECO:0000313" key="2">
    <source>
        <dbReference type="Proteomes" id="UP001281147"/>
    </source>
</evidence>
<dbReference type="Proteomes" id="UP001281147">
    <property type="component" value="Unassembled WGS sequence"/>
</dbReference>
<comment type="caution">
    <text evidence="1">The sequence shown here is derived from an EMBL/GenBank/DDBJ whole genome shotgun (WGS) entry which is preliminary data.</text>
</comment>
<reference evidence="1" key="1">
    <citation type="submission" date="2023-07" db="EMBL/GenBank/DDBJ databases">
        <title>Black Yeasts Isolated from many extreme environments.</title>
        <authorList>
            <person name="Coleine C."/>
            <person name="Stajich J.E."/>
            <person name="Selbmann L."/>
        </authorList>
    </citation>
    <scope>NUCLEOTIDE SEQUENCE</scope>
    <source>
        <strain evidence="1">CCFEE 5714</strain>
    </source>
</reference>
<accession>A0ACC3MCD9</accession>
<evidence type="ECO:0000313" key="1">
    <source>
        <dbReference type="EMBL" id="KAK3683195.1"/>
    </source>
</evidence>
<protein>
    <submittedName>
        <fullName evidence="1">Uncharacterized protein</fullName>
    </submittedName>
</protein>
<proteinExistence type="predicted"/>
<dbReference type="EMBL" id="JAUTXU010000362">
    <property type="protein sequence ID" value="KAK3683195.1"/>
    <property type="molecule type" value="Genomic_DNA"/>
</dbReference>
<sequence length="251" mass="28686">MRLNEHTALSSSKTLLVPYCQHHVPTYHTWMQDSDLQNSTASEPLSLGEEYAMQQSWRTDKDKLTFIICLPLSRASDERDNLFSGDQGTVRARKHDAEGQMIGDINLFLFEQEDEELNLEDSNYAPTAPCLVGEIELMIARKDLHRRGFGRSALLTFLSYVLSSWPKIAHEYIGKQDDAKASLPELAYLRAKINKANERSILLFESLGFERTSSQPNFFGEVELRCKPAVEGLKKLKWFELHQILQYVDGS</sequence>
<name>A0ACC3MCD9_9PEZI</name>